<evidence type="ECO:0000259" key="1">
    <source>
        <dbReference type="Pfam" id="PF09508"/>
    </source>
</evidence>
<protein>
    <recommendedName>
        <fullName evidence="6">1,3-beta-galactosyl-N-acetylhexosamine phosphorylase</fullName>
    </recommendedName>
</protein>
<dbReference type="InterPro" id="IPR035356">
    <property type="entry name" value="LBP_C"/>
</dbReference>
<dbReference type="InterPro" id="IPR029062">
    <property type="entry name" value="Class_I_gatase-like"/>
</dbReference>
<comment type="caution">
    <text evidence="4">The sequence shown here is derived from an EMBL/GenBank/DDBJ whole genome shotgun (WGS) entry which is preliminary data.</text>
</comment>
<dbReference type="Gene3D" id="3.20.20.80">
    <property type="entry name" value="Glycosidases"/>
    <property type="match status" value="1"/>
</dbReference>
<dbReference type="InterPro" id="IPR035363">
    <property type="entry name" value="LBP_M"/>
</dbReference>
<dbReference type="SUPFAM" id="SSF52317">
    <property type="entry name" value="Class I glutamine amidotransferase-like"/>
    <property type="match status" value="1"/>
</dbReference>
<evidence type="ECO:0008006" key="6">
    <source>
        <dbReference type="Google" id="ProtNLM"/>
    </source>
</evidence>
<dbReference type="RefSeq" id="WP_057820255.1">
    <property type="nucleotide sequence ID" value="NZ_AZEC01000006.1"/>
</dbReference>
<dbReference type="NCBIfam" id="TIGR02336">
    <property type="entry name" value="1,3-beta-galactosyl-N-acetylhexosamine phosphorylase"/>
    <property type="match status" value="1"/>
</dbReference>
<dbReference type="InterPro" id="IPR013780">
    <property type="entry name" value="Glyco_hydro_b"/>
</dbReference>
<dbReference type="OrthoDB" id="5834503at2"/>
<evidence type="ECO:0000313" key="5">
    <source>
        <dbReference type="Proteomes" id="UP000051330"/>
    </source>
</evidence>
<feature type="domain" description="Lacto-N-biose phosphorylase-like N-terminal TIM barrel" evidence="1">
    <location>
        <begin position="7"/>
        <end position="438"/>
    </location>
</feature>
<evidence type="ECO:0000259" key="3">
    <source>
        <dbReference type="Pfam" id="PF17386"/>
    </source>
</evidence>
<reference evidence="4 5" key="1">
    <citation type="journal article" date="2015" name="Genome Announc.">
        <title>Expanding the biotechnology potential of lactobacilli through comparative genomics of 213 strains and associated genera.</title>
        <authorList>
            <person name="Sun Z."/>
            <person name="Harris H.M."/>
            <person name="McCann A."/>
            <person name="Guo C."/>
            <person name="Argimon S."/>
            <person name="Zhang W."/>
            <person name="Yang X."/>
            <person name="Jeffery I.B."/>
            <person name="Cooney J.C."/>
            <person name="Kagawa T.F."/>
            <person name="Liu W."/>
            <person name="Song Y."/>
            <person name="Salvetti E."/>
            <person name="Wrobel A."/>
            <person name="Rasinkangas P."/>
            <person name="Parkhill J."/>
            <person name="Rea M.C."/>
            <person name="O'Sullivan O."/>
            <person name="Ritari J."/>
            <person name="Douillard F.P."/>
            <person name="Paul Ross R."/>
            <person name="Yang R."/>
            <person name="Briner A.E."/>
            <person name="Felis G.E."/>
            <person name="de Vos W.M."/>
            <person name="Barrangou R."/>
            <person name="Klaenhammer T.R."/>
            <person name="Caufield P.W."/>
            <person name="Cui Y."/>
            <person name="Zhang H."/>
            <person name="O'Toole P.W."/>
        </authorList>
    </citation>
    <scope>NUCLEOTIDE SEQUENCE [LARGE SCALE GENOMIC DNA]</scope>
    <source>
        <strain evidence="4 5">DSM 12744</strain>
    </source>
</reference>
<evidence type="ECO:0000259" key="2">
    <source>
        <dbReference type="Pfam" id="PF17385"/>
    </source>
</evidence>
<dbReference type="STRING" id="1423792.FD09_GL002697"/>
<accession>A0A0R1MXX5</accession>
<dbReference type="Gene3D" id="2.60.40.1180">
    <property type="entry name" value="Golgi alpha-mannosidase II"/>
    <property type="match status" value="1"/>
</dbReference>
<name>A0A0R1MXX5_9LACO</name>
<dbReference type="Gene3D" id="2.60.40.10">
    <property type="entry name" value="Immunoglobulins"/>
    <property type="match status" value="1"/>
</dbReference>
<dbReference type="Pfam" id="PF17386">
    <property type="entry name" value="LBP_C"/>
    <property type="match status" value="1"/>
</dbReference>
<evidence type="ECO:0000313" key="4">
    <source>
        <dbReference type="EMBL" id="KRL12716.1"/>
    </source>
</evidence>
<dbReference type="Proteomes" id="UP000051330">
    <property type="component" value="Unassembled WGS sequence"/>
</dbReference>
<dbReference type="Pfam" id="PF17385">
    <property type="entry name" value="LBP_M"/>
    <property type="match status" value="1"/>
</dbReference>
<feature type="domain" description="Lacto-N-biose phosphorylase C-terminal" evidence="3">
    <location>
        <begin position="667"/>
        <end position="717"/>
    </location>
</feature>
<dbReference type="Pfam" id="PF09508">
    <property type="entry name" value="Lact_bio_phlase"/>
    <property type="match status" value="1"/>
</dbReference>
<dbReference type="PATRIC" id="fig|1423792.3.peg.2760"/>
<dbReference type="AlphaFoldDB" id="A0A0R1MXX5"/>
<dbReference type="EMBL" id="AZEC01000006">
    <property type="protein sequence ID" value="KRL12716.1"/>
    <property type="molecule type" value="Genomic_DNA"/>
</dbReference>
<keyword evidence="5" id="KW-1185">Reference proteome</keyword>
<sequence length="721" mass="82282">MTQPVKGRVTIPSENNFYEETLKIAAQWHADAVRDSDGTHLDPRFKDNHMKIYNAYFPVRGHNDFISQHREEIPEAYLMSERVVATEATVTIAFAEAYFDQQLQPDYRHDPKEYWQVYDRTAGVVIDPVQWSVDQAHNTITVTDITPWHEFTVSFLAYCIWDPVEMYNHLTNDWGDKPHEMPFDVLQPHSHEFVLAEMKRWLADHPEVDVVRFTTFFYQFTLIFNKHAKEKYVDWFGYGLTVSPRMMAEFEKATGEKLTAEDFVDEGYYNSPFRVPSDHFRQYIDFVSQFVSETAKELVDLVHADGKEAMMFLGDHWIGTEPYGKYFSHIGLDAIVGSVGDGTTTRMIVDIPHVRYREGRFLPYFFPDSFNEHNDPSIEAKQNWIQARRAILRAGMERMGYGGYLSLAAKFPKFVDTVTQITDEFRDIHAHTQDTKPQSNLRVYVLNQWGKLRSWQAFTVAHAIPNKGSYTYYGVMEALSGMNVDVHFLSFQDILKNGIPNDADVLLNMGDEGTAYSGGDVWQNPQLVAAINAFVHQGGGFVGIGDPSAVRYQGQFFQLKQLLGVEREVGYTLSYDKYFTEVTKDHFITQGIDQFNWGESKLGVYSTDEATQILEYSNGEIHLSAHPFGQGQGVYMTGLPFSFLNARLLMRAIYYAAGATDRITQGYADNPACEVSLFPETHQYCVINNSAEAVDTTVYLNATSKHAVHLAGNAIEWGSLK</sequence>
<dbReference type="Gene3D" id="3.40.50.880">
    <property type="match status" value="1"/>
</dbReference>
<dbReference type="InterPro" id="IPR012711">
    <property type="entry name" value="Lacto-N-biose_phosphorylase"/>
</dbReference>
<dbReference type="InterPro" id="IPR013783">
    <property type="entry name" value="Ig-like_fold"/>
</dbReference>
<organism evidence="4 5">
    <name type="scientific">Schleiferilactobacillus perolens DSM 12744</name>
    <dbReference type="NCBI Taxonomy" id="1423792"/>
    <lineage>
        <taxon>Bacteria</taxon>
        <taxon>Bacillati</taxon>
        <taxon>Bacillota</taxon>
        <taxon>Bacilli</taxon>
        <taxon>Lactobacillales</taxon>
        <taxon>Lactobacillaceae</taxon>
        <taxon>Schleiferilactobacillus</taxon>
    </lineage>
</organism>
<dbReference type="GO" id="GO:0004645">
    <property type="term" value="F:1,4-alpha-oligoglucan phosphorylase activity"/>
    <property type="evidence" value="ECO:0007669"/>
    <property type="project" value="InterPro"/>
</dbReference>
<gene>
    <name evidence="4" type="ORF">FD09_GL002697</name>
</gene>
<dbReference type="InterPro" id="IPR035080">
    <property type="entry name" value="Lact_bio_phlase-like_N"/>
</dbReference>
<feature type="domain" description="Lacto-N-biose phosphorylase central" evidence="2">
    <location>
        <begin position="442"/>
        <end position="659"/>
    </location>
</feature>
<proteinExistence type="predicted"/>